<keyword evidence="2" id="KW-1185">Reference proteome</keyword>
<evidence type="ECO:0000313" key="1">
    <source>
        <dbReference type="EMBL" id="CAI0474592.1"/>
    </source>
</evidence>
<sequence length="42" mass="4897">MATIVPYLRLLKLKELEEYCPPTERRILTAEFLNVKICSPFG</sequence>
<evidence type="ECO:0000313" key="2">
    <source>
        <dbReference type="Proteomes" id="UP001154282"/>
    </source>
</evidence>
<accession>A0AAV0PTT5</accession>
<protein>
    <submittedName>
        <fullName evidence="1">Uncharacterized protein</fullName>
    </submittedName>
</protein>
<proteinExistence type="predicted"/>
<reference evidence="1" key="1">
    <citation type="submission" date="2022-08" db="EMBL/GenBank/DDBJ databases">
        <authorList>
            <person name="Gutierrez-Valencia J."/>
        </authorList>
    </citation>
    <scope>NUCLEOTIDE SEQUENCE</scope>
</reference>
<dbReference type="Proteomes" id="UP001154282">
    <property type="component" value="Unassembled WGS sequence"/>
</dbReference>
<name>A0AAV0PTT5_9ROSI</name>
<comment type="caution">
    <text evidence="1">The sequence shown here is derived from an EMBL/GenBank/DDBJ whole genome shotgun (WGS) entry which is preliminary data.</text>
</comment>
<dbReference type="AlphaFoldDB" id="A0AAV0PTT5"/>
<dbReference type="EMBL" id="CAMGYJ010000009">
    <property type="protein sequence ID" value="CAI0474592.1"/>
    <property type="molecule type" value="Genomic_DNA"/>
</dbReference>
<gene>
    <name evidence="1" type="ORF">LITE_LOCUS40106</name>
</gene>
<feature type="non-terminal residue" evidence="1">
    <location>
        <position position="42"/>
    </location>
</feature>
<organism evidence="1 2">
    <name type="scientific">Linum tenue</name>
    <dbReference type="NCBI Taxonomy" id="586396"/>
    <lineage>
        <taxon>Eukaryota</taxon>
        <taxon>Viridiplantae</taxon>
        <taxon>Streptophyta</taxon>
        <taxon>Embryophyta</taxon>
        <taxon>Tracheophyta</taxon>
        <taxon>Spermatophyta</taxon>
        <taxon>Magnoliopsida</taxon>
        <taxon>eudicotyledons</taxon>
        <taxon>Gunneridae</taxon>
        <taxon>Pentapetalae</taxon>
        <taxon>rosids</taxon>
        <taxon>fabids</taxon>
        <taxon>Malpighiales</taxon>
        <taxon>Linaceae</taxon>
        <taxon>Linum</taxon>
    </lineage>
</organism>